<feature type="domain" description="PDZ" evidence="2">
    <location>
        <begin position="29"/>
        <end position="90"/>
    </location>
</feature>
<evidence type="ECO:0000259" key="2">
    <source>
        <dbReference type="PROSITE" id="PS50106"/>
    </source>
</evidence>
<dbReference type="OrthoDB" id="10036828at2759"/>
<dbReference type="GO" id="GO:0005769">
    <property type="term" value="C:early endosome"/>
    <property type="evidence" value="ECO:0007669"/>
    <property type="project" value="TreeGrafter"/>
</dbReference>
<name>A0A8S3YF09_PARAO</name>
<dbReference type="GO" id="GO:0032456">
    <property type="term" value="P:endocytic recycling"/>
    <property type="evidence" value="ECO:0007669"/>
    <property type="project" value="TreeGrafter"/>
</dbReference>
<dbReference type="PROSITE" id="PS50106">
    <property type="entry name" value="PDZ"/>
    <property type="match status" value="1"/>
</dbReference>
<protein>
    <submittedName>
        <fullName evidence="3">(apollo) hypothetical protein</fullName>
    </submittedName>
</protein>
<dbReference type="InterPro" id="IPR001478">
    <property type="entry name" value="PDZ"/>
</dbReference>
<dbReference type="PANTHER" id="PTHR12431">
    <property type="entry name" value="SORTING NEXIN 17 AND 27"/>
    <property type="match status" value="1"/>
</dbReference>
<feature type="region of interest" description="Disordered" evidence="1">
    <location>
        <begin position="1"/>
        <end position="26"/>
    </location>
</feature>
<dbReference type="GO" id="GO:0035091">
    <property type="term" value="F:phosphatidylinositol binding"/>
    <property type="evidence" value="ECO:0007669"/>
    <property type="project" value="TreeGrafter"/>
</dbReference>
<evidence type="ECO:0000313" key="4">
    <source>
        <dbReference type="Proteomes" id="UP000691718"/>
    </source>
</evidence>
<evidence type="ECO:0000313" key="3">
    <source>
        <dbReference type="EMBL" id="CAG5058947.1"/>
    </source>
</evidence>
<dbReference type="Pfam" id="PF00595">
    <property type="entry name" value="PDZ"/>
    <property type="match status" value="1"/>
</dbReference>
<proteinExistence type="predicted"/>
<dbReference type="GO" id="GO:0006886">
    <property type="term" value="P:intracellular protein transport"/>
    <property type="evidence" value="ECO:0007669"/>
    <property type="project" value="TreeGrafter"/>
</dbReference>
<reference evidence="3" key="1">
    <citation type="submission" date="2021-04" db="EMBL/GenBank/DDBJ databases">
        <authorList>
            <person name="Tunstrom K."/>
        </authorList>
    </citation>
    <scope>NUCLEOTIDE SEQUENCE</scope>
</reference>
<evidence type="ECO:0000256" key="1">
    <source>
        <dbReference type="SAM" id="MobiDB-lite"/>
    </source>
</evidence>
<comment type="caution">
    <text evidence="3">The sequence shown here is derived from an EMBL/GenBank/DDBJ whole genome shotgun (WGS) entry which is preliminary data.</text>
</comment>
<sequence>MAETDPDNNSIVRPEKNNKGPVASNGPRCVTIYKTETGFGFNVRGHVSEGGQLRSINGELYAPLQHVSAVLEQGAAEQAGIRKGDRILEV</sequence>
<dbReference type="Proteomes" id="UP000691718">
    <property type="component" value="Unassembled WGS sequence"/>
</dbReference>
<gene>
    <name evidence="3" type="ORF">PAPOLLO_LOCUS27805</name>
</gene>
<accession>A0A8S3YF09</accession>
<keyword evidence="4" id="KW-1185">Reference proteome</keyword>
<dbReference type="PANTHER" id="PTHR12431:SF19">
    <property type="entry name" value="SORTING NEXIN-27"/>
    <property type="match status" value="1"/>
</dbReference>
<dbReference type="AlphaFoldDB" id="A0A8S3YF09"/>
<organism evidence="3 4">
    <name type="scientific">Parnassius apollo</name>
    <name type="common">Apollo butterfly</name>
    <name type="synonym">Papilio apollo</name>
    <dbReference type="NCBI Taxonomy" id="110799"/>
    <lineage>
        <taxon>Eukaryota</taxon>
        <taxon>Metazoa</taxon>
        <taxon>Ecdysozoa</taxon>
        <taxon>Arthropoda</taxon>
        <taxon>Hexapoda</taxon>
        <taxon>Insecta</taxon>
        <taxon>Pterygota</taxon>
        <taxon>Neoptera</taxon>
        <taxon>Endopterygota</taxon>
        <taxon>Lepidoptera</taxon>
        <taxon>Glossata</taxon>
        <taxon>Ditrysia</taxon>
        <taxon>Papilionoidea</taxon>
        <taxon>Papilionidae</taxon>
        <taxon>Parnassiinae</taxon>
        <taxon>Parnassini</taxon>
        <taxon>Parnassius</taxon>
        <taxon>Parnassius</taxon>
    </lineage>
</organism>
<dbReference type="EMBL" id="CAJQZP010001697">
    <property type="protein sequence ID" value="CAG5058947.1"/>
    <property type="molecule type" value="Genomic_DNA"/>
</dbReference>